<protein>
    <submittedName>
        <fullName evidence="1">Uncharacterized protein</fullName>
    </submittedName>
</protein>
<keyword evidence="2" id="KW-1185">Reference proteome</keyword>
<dbReference type="EMBL" id="AP024485">
    <property type="protein sequence ID" value="BCS89048.1"/>
    <property type="molecule type" value="Genomic_DNA"/>
</dbReference>
<organism evidence="1 2">
    <name type="scientific">Pseudodesulfovibrio sediminis</name>
    <dbReference type="NCBI Taxonomy" id="2810563"/>
    <lineage>
        <taxon>Bacteria</taxon>
        <taxon>Pseudomonadati</taxon>
        <taxon>Thermodesulfobacteriota</taxon>
        <taxon>Desulfovibrionia</taxon>
        <taxon>Desulfovibrionales</taxon>
        <taxon>Desulfovibrionaceae</taxon>
    </lineage>
</organism>
<sequence>MSMDNDTRLMMMNMRNGAQTSASARARKTARRPVRVMSTAAMASFALTLFTRGA</sequence>
<evidence type="ECO:0000313" key="1">
    <source>
        <dbReference type="EMBL" id="BCS89048.1"/>
    </source>
</evidence>
<dbReference type="RefSeq" id="WP_229591037.1">
    <property type="nucleotide sequence ID" value="NZ_AP024485.1"/>
</dbReference>
<reference evidence="1" key="1">
    <citation type="journal article" date="2022" name="Arch. Microbiol.">
        <title>Pseudodesulfovibrio sediminis sp. nov., a mesophilic and neutrophilic sulfate-reducing bacterium isolated from sediment of a brackish lake.</title>
        <authorList>
            <person name="Takahashi A."/>
            <person name="Kojima H."/>
            <person name="Watanabe M."/>
            <person name="Fukui M."/>
        </authorList>
    </citation>
    <scope>NUCLEOTIDE SEQUENCE</scope>
    <source>
        <strain evidence="1">SF6</strain>
    </source>
</reference>
<accession>A0ABN6ERN2</accession>
<gene>
    <name evidence="1" type="ORF">PSDVSF_22900</name>
</gene>
<proteinExistence type="predicted"/>
<name>A0ABN6ERN2_9BACT</name>
<dbReference type="Proteomes" id="UP001053296">
    <property type="component" value="Chromosome"/>
</dbReference>
<evidence type="ECO:0000313" key="2">
    <source>
        <dbReference type="Proteomes" id="UP001053296"/>
    </source>
</evidence>